<keyword evidence="2" id="KW-0349">Heme</keyword>
<keyword evidence="2" id="KW-0503">Monooxygenase</keyword>
<dbReference type="PRINTS" id="PR00359">
    <property type="entry name" value="BP450"/>
</dbReference>
<keyword evidence="2" id="KW-0408">Iron</keyword>
<dbReference type="InterPro" id="IPR001128">
    <property type="entry name" value="Cyt_P450"/>
</dbReference>
<keyword evidence="4" id="KW-1185">Reference proteome</keyword>
<dbReference type="RefSeq" id="WP_273943041.1">
    <property type="nucleotide sequence ID" value="NZ_CP097263.1"/>
</dbReference>
<dbReference type="PANTHER" id="PTHR46696:SF4">
    <property type="entry name" value="BIOTIN BIOSYNTHESIS CYTOCHROME P450"/>
    <property type="match status" value="1"/>
</dbReference>
<dbReference type="EMBL" id="JBHLUD010000003">
    <property type="protein sequence ID" value="MFC0542158.1"/>
    <property type="molecule type" value="Genomic_DNA"/>
</dbReference>
<organism evidence="3 4">
    <name type="scientific">Kutzneria chonburiensis</name>
    <dbReference type="NCBI Taxonomy" id="1483604"/>
    <lineage>
        <taxon>Bacteria</taxon>
        <taxon>Bacillati</taxon>
        <taxon>Actinomycetota</taxon>
        <taxon>Actinomycetes</taxon>
        <taxon>Pseudonocardiales</taxon>
        <taxon>Pseudonocardiaceae</taxon>
        <taxon>Kutzneria</taxon>
    </lineage>
</organism>
<dbReference type="PROSITE" id="PS00086">
    <property type="entry name" value="CYTOCHROME_P450"/>
    <property type="match status" value="1"/>
</dbReference>
<dbReference type="InterPro" id="IPR002397">
    <property type="entry name" value="Cyt_P450_B"/>
</dbReference>
<reference evidence="3 4" key="1">
    <citation type="submission" date="2024-09" db="EMBL/GenBank/DDBJ databases">
        <authorList>
            <person name="Sun Q."/>
            <person name="Mori K."/>
        </authorList>
    </citation>
    <scope>NUCLEOTIDE SEQUENCE [LARGE SCALE GENOMIC DNA]</scope>
    <source>
        <strain evidence="3 4">TBRC 1432</strain>
    </source>
</reference>
<comment type="caution">
    <text evidence="3">The sequence shown here is derived from an EMBL/GenBank/DDBJ whole genome shotgun (WGS) entry which is preliminary data.</text>
</comment>
<comment type="similarity">
    <text evidence="1 2">Belongs to the cytochrome P450 family.</text>
</comment>
<keyword evidence="2" id="KW-0560">Oxidoreductase</keyword>
<dbReference type="CDD" id="cd11033">
    <property type="entry name" value="CYP142-like"/>
    <property type="match status" value="1"/>
</dbReference>
<dbReference type="PANTHER" id="PTHR46696">
    <property type="entry name" value="P450, PUTATIVE (EUROFUNG)-RELATED"/>
    <property type="match status" value="1"/>
</dbReference>
<proteinExistence type="inferred from homology"/>
<evidence type="ECO:0000313" key="3">
    <source>
        <dbReference type="EMBL" id="MFC0542158.1"/>
    </source>
</evidence>
<keyword evidence="2" id="KW-0479">Metal-binding</keyword>
<evidence type="ECO:0000256" key="1">
    <source>
        <dbReference type="ARBA" id="ARBA00010617"/>
    </source>
</evidence>
<evidence type="ECO:0000256" key="2">
    <source>
        <dbReference type="RuleBase" id="RU000461"/>
    </source>
</evidence>
<accession>A0ABV6MPC3</accession>
<name>A0ABV6MPC3_9PSEU</name>
<dbReference type="InterPro" id="IPR036396">
    <property type="entry name" value="Cyt_P450_sf"/>
</dbReference>
<dbReference type="Pfam" id="PF00067">
    <property type="entry name" value="p450"/>
    <property type="match status" value="1"/>
</dbReference>
<protein>
    <submittedName>
        <fullName evidence="3">Cytochrome P450</fullName>
    </submittedName>
</protein>
<dbReference type="InterPro" id="IPR017972">
    <property type="entry name" value="Cyt_P450_CS"/>
</dbReference>
<dbReference type="Proteomes" id="UP001589810">
    <property type="component" value="Unassembled WGS sequence"/>
</dbReference>
<dbReference type="SUPFAM" id="SSF48264">
    <property type="entry name" value="Cytochrome P450"/>
    <property type="match status" value="1"/>
</dbReference>
<evidence type="ECO:0000313" key="4">
    <source>
        <dbReference type="Proteomes" id="UP001589810"/>
    </source>
</evidence>
<dbReference type="Gene3D" id="1.10.630.10">
    <property type="entry name" value="Cytochrome P450"/>
    <property type="match status" value="1"/>
</dbReference>
<gene>
    <name evidence="3" type="ORF">ACFFH7_11745</name>
</gene>
<sequence length="416" mass="46023">MTNAVEAAGLMLAEPGTYTDNDRLHEGLSLLRRESPVHRVEAADYRPFWAVTRHADIMEIERDHERFRNAPRPVLSPRALDERLEQMVAEGRALRTLVHIDGREHRLLRAIGADWFRPSVMRRMESRVRELTRRSVDQMAALGGECDFAAQISMDFPLYVILSLLGMPEDDFGLMRALTQELFGNSDPDKARDLDPASATLVIDDLFAYFGKLAASRRATPTEDIASTIANAQVDGEYLSDQDVLSYFIIVATAGHDTTSGALAGGIQALAEHPEQLRRLKADPSLIPTAVDEIIRWTTPVTSFMRNAAEDCTLRGVQIRAGDALLLSYPSGNRDEDVFADPFTFDVGRTPNKHLSFGFGVHYCLGAALAKMEIAAFLQELLPRLDSLELAGEPALAATNFVGGLKRLPIRYSVTS</sequence>
<dbReference type="PRINTS" id="PR00385">
    <property type="entry name" value="P450"/>
</dbReference>